<dbReference type="RefSeq" id="WP_097094624.1">
    <property type="nucleotide sequence ID" value="NZ_OCMY01000001.1"/>
</dbReference>
<organism evidence="1 2">
    <name type="scientific">Candidatus Pantoea floridensis</name>
    <dbReference type="NCBI Taxonomy" id="1938870"/>
    <lineage>
        <taxon>Bacteria</taxon>
        <taxon>Pseudomonadati</taxon>
        <taxon>Pseudomonadota</taxon>
        <taxon>Gammaproteobacteria</taxon>
        <taxon>Enterobacterales</taxon>
        <taxon>Erwiniaceae</taxon>
        <taxon>Pantoea</taxon>
    </lineage>
</organism>
<dbReference type="EMBL" id="OCMY01000001">
    <property type="protein sequence ID" value="SOD36298.1"/>
    <property type="molecule type" value="Genomic_DNA"/>
</dbReference>
<sequence length="205" mass="23999">MRLETIENIPPVKCKSVMEKINYFFDWMEVVPKYKNIFVIANSSKVRSEHIVTGSQDLLIVFNYFNHEIVAQHTGDTVVIRRQFSAQPLFHGHHSPLNREEGRLRYFALSDYYDFVNVDNVKFLDPFDAVFCTDFIPYVSGGKMASSGYTLLYILNHYLQLPIAGPDVHMIGFEFAGLSMHDWEYEKQQAEHFIFSKKRIEEEKE</sequence>
<dbReference type="Proteomes" id="UP000219271">
    <property type="component" value="Unassembled WGS sequence"/>
</dbReference>
<accession>A0A286BQA2</accession>
<gene>
    <name evidence="1" type="ORF">SAMN06273570_0717</name>
</gene>
<evidence type="ECO:0000313" key="2">
    <source>
        <dbReference type="Proteomes" id="UP000219271"/>
    </source>
</evidence>
<proteinExistence type="predicted"/>
<reference evidence="2" key="1">
    <citation type="submission" date="2017-09" db="EMBL/GenBank/DDBJ databases">
        <authorList>
            <person name="Varghese N."/>
            <person name="Submissions S."/>
        </authorList>
    </citation>
    <scope>NUCLEOTIDE SEQUENCE [LARGE SCALE GENOMIC DNA]</scope>
    <source>
        <strain evidence="2">JKS000234</strain>
    </source>
</reference>
<protein>
    <submittedName>
        <fullName evidence="1">Uncharacterized protein</fullName>
    </submittedName>
</protein>
<keyword evidence="2" id="KW-1185">Reference proteome</keyword>
<name>A0A286BQA2_9GAMM</name>
<evidence type="ECO:0000313" key="1">
    <source>
        <dbReference type="EMBL" id="SOD36298.1"/>
    </source>
</evidence>
<dbReference type="OrthoDB" id="10014363at2"/>
<dbReference type="AlphaFoldDB" id="A0A286BQA2"/>